<comment type="similarity">
    <text evidence="1">Belongs to the LCA5 family.</text>
</comment>
<sequence>MESRDSPGTDDDTRGSLRSSYQSGNRRRPGGTHNLDPEPAREREHYSDGERSSGSFYSDNYENVSSSEHSLPRQSPSHSPPPRRSHDRRASNQTVGTGIRVRGPHQGVARSKESPPKDLDLVTKRLLSARLLKINELKNALAELRLHGDELQRENRLLRQLQQRHEKALHRYGDTEHEIGELLARHGNETHALRERLRRAHEQQRAAERARRDADEKLRRGHEELARLRKLAGDRRLGEREELARQLALTQEAEQEGGRRIKELERSMELSASSFQRQLGAERRKTHEVQEEARALREELERLNVKLKEKERELDTRNIYANRMKGPKRDLDTPNSSSSSSSKAVQTEDRSLSLDFPSPPPDITSGNQLPEHGGDDYLSLKAGNIHSHNTRESVQRGSSRWRETWRGRETGREKGRSSLKTVSFQPHHAKEDEDKRGRSLETQNGSSAESKEKAERRRKEQLLAKMHEIDMQNEPRNTGLFFSDSGENRGSSLSPQNQATPIFGSAELKNDVNARGGTVERGSGPGSGGQRGALRAQNTSEEDSLSFGSYAPSFGRPMQRSGLQTRPRIDPSPNTRLDAGLDLGLDLGGVVKERKSSLMQQLFGSTTESPTPTPQTTSPPPASKGATVGRRRDVEVVMSSSRGSLQVTESRPAVRAITTFDDDIEELTL</sequence>
<feature type="region of interest" description="Disordered" evidence="3">
    <location>
        <begin position="197"/>
        <end position="217"/>
    </location>
</feature>
<feature type="compositionally biased region" description="Basic and acidic residues" evidence="3">
    <location>
        <begin position="389"/>
        <end position="416"/>
    </location>
</feature>
<dbReference type="Pfam" id="PF15619">
    <property type="entry name" value="Lebercilin"/>
    <property type="match status" value="1"/>
</dbReference>
<evidence type="ECO:0000259" key="4">
    <source>
        <dbReference type="Pfam" id="PF15619"/>
    </source>
</evidence>
<feature type="region of interest" description="Disordered" evidence="3">
    <location>
        <begin position="1"/>
        <end position="116"/>
    </location>
</feature>
<protein>
    <recommendedName>
        <fullName evidence="4">Lebercilin domain-containing protein</fullName>
    </recommendedName>
</protein>
<feature type="compositionally biased region" description="Basic and acidic residues" evidence="3">
    <location>
        <begin position="35"/>
        <end position="51"/>
    </location>
</feature>
<evidence type="ECO:0000256" key="1">
    <source>
        <dbReference type="ARBA" id="ARBA00010229"/>
    </source>
</evidence>
<feature type="compositionally biased region" description="Polar residues" evidence="3">
    <location>
        <begin position="52"/>
        <end position="68"/>
    </location>
</feature>
<dbReference type="GO" id="GO:0042073">
    <property type="term" value="P:intraciliary transport"/>
    <property type="evidence" value="ECO:0007669"/>
    <property type="project" value="TreeGrafter"/>
</dbReference>
<reference evidence="5" key="1">
    <citation type="submission" date="2025-08" db="UniProtKB">
        <authorList>
            <consortium name="Ensembl"/>
        </authorList>
    </citation>
    <scope>IDENTIFICATION</scope>
</reference>
<dbReference type="Proteomes" id="UP000694580">
    <property type="component" value="Unplaced"/>
</dbReference>
<evidence type="ECO:0000313" key="5">
    <source>
        <dbReference type="Ensembl" id="ENSDCDP00010024685.1"/>
    </source>
</evidence>
<dbReference type="GeneTree" id="ENSGT00560000077266"/>
<dbReference type="GO" id="GO:0005930">
    <property type="term" value="C:axoneme"/>
    <property type="evidence" value="ECO:0007669"/>
    <property type="project" value="TreeGrafter"/>
</dbReference>
<feature type="compositionally biased region" description="Basic and acidic residues" evidence="3">
    <location>
        <begin position="1"/>
        <end position="15"/>
    </location>
</feature>
<feature type="region of interest" description="Disordered" evidence="3">
    <location>
        <begin position="604"/>
        <end position="631"/>
    </location>
</feature>
<dbReference type="AlphaFoldDB" id="A0AAY4BUR9"/>
<feature type="compositionally biased region" description="Polar residues" evidence="3">
    <location>
        <begin position="488"/>
        <end position="500"/>
    </location>
</feature>
<feature type="region of interest" description="Disordered" evidence="3">
    <location>
        <begin position="316"/>
        <end position="577"/>
    </location>
</feature>
<evidence type="ECO:0000313" key="6">
    <source>
        <dbReference type="Proteomes" id="UP000694580"/>
    </source>
</evidence>
<organism evidence="5 6">
    <name type="scientific">Denticeps clupeoides</name>
    <name type="common">denticle herring</name>
    <dbReference type="NCBI Taxonomy" id="299321"/>
    <lineage>
        <taxon>Eukaryota</taxon>
        <taxon>Metazoa</taxon>
        <taxon>Chordata</taxon>
        <taxon>Craniata</taxon>
        <taxon>Vertebrata</taxon>
        <taxon>Euteleostomi</taxon>
        <taxon>Actinopterygii</taxon>
        <taxon>Neopterygii</taxon>
        <taxon>Teleostei</taxon>
        <taxon>Clupei</taxon>
        <taxon>Clupeiformes</taxon>
        <taxon>Denticipitoidei</taxon>
        <taxon>Denticipitidae</taxon>
        <taxon>Denticeps</taxon>
    </lineage>
</organism>
<evidence type="ECO:0000256" key="3">
    <source>
        <dbReference type="SAM" id="MobiDB-lite"/>
    </source>
</evidence>
<evidence type="ECO:0000256" key="2">
    <source>
        <dbReference type="ARBA" id="ARBA00023054"/>
    </source>
</evidence>
<feature type="domain" description="Lebercilin" evidence="4">
    <location>
        <begin position="122"/>
        <end position="314"/>
    </location>
</feature>
<feature type="compositionally biased region" description="Basic and acidic residues" evidence="3">
    <location>
        <begin position="449"/>
        <end position="470"/>
    </location>
</feature>
<dbReference type="InterPro" id="IPR026188">
    <property type="entry name" value="Lebercilin-like"/>
</dbReference>
<name>A0AAY4BUR9_9TELE</name>
<accession>A0AAY4BUR9</accession>
<feature type="compositionally biased region" description="Pro residues" evidence="3">
    <location>
        <begin position="611"/>
        <end position="622"/>
    </location>
</feature>
<keyword evidence="6" id="KW-1185">Reference proteome</keyword>
<dbReference type="InterPro" id="IPR028933">
    <property type="entry name" value="Lebercilin_dom"/>
</dbReference>
<dbReference type="PANTHER" id="PTHR16650:SF10">
    <property type="entry name" value="LEBERCILIN"/>
    <property type="match status" value="1"/>
</dbReference>
<dbReference type="PANTHER" id="PTHR16650">
    <property type="entry name" value="C21ORF13-RELATED"/>
    <property type="match status" value="1"/>
</dbReference>
<reference evidence="5" key="2">
    <citation type="submission" date="2025-09" db="UniProtKB">
        <authorList>
            <consortium name="Ensembl"/>
        </authorList>
    </citation>
    <scope>IDENTIFICATION</scope>
</reference>
<proteinExistence type="inferred from homology"/>
<dbReference type="Ensembl" id="ENSDCDT00010030584.1">
    <property type="protein sequence ID" value="ENSDCDP00010024685.1"/>
    <property type="gene ID" value="ENSDCDG00010015695.1"/>
</dbReference>
<gene>
    <name evidence="5" type="primary">LCA5</name>
</gene>
<feature type="compositionally biased region" description="Basic and acidic residues" evidence="3">
    <location>
        <begin position="428"/>
        <end position="439"/>
    </location>
</feature>
<keyword evidence="2" id="KW-0175">Coiled coil</keyword>